<comment type="caution">
    <text evidence="1">The sequence shown here is derived from an EMBL/GenBank/DDBJ whole genome shotgun (WGS) entry which is preliminary data.</text>
</comment>
<organism evidence="1 2">
    <name type="scientific">Phytophthora aleatoria</name>
    <dbReference type="NCBI Taxonomy" id="2496075"/>
    <lineage>
        <taxon>Eukaryota</taxon>
        <taxon>Sar</taxon>
        <taxon>Stramenopiles</taxon>
        <taxon>Oomycota</taxon>
        <taxon>Peronosporomycetes</taxon>
        <taxon>Peronosporales</taxon>
        <taxon>Peronosporaceae</taxon>
        <taxon>Phytophthora</taxon>
    </lineage>
</organism>
<dbReference type="AlphaFoldDB" id="A0A8J5I8Z9"/>
<reference evidence="1" key="1">
    <citation type="submission" date="2021-01" db="EMBL/GenBank/DDBJ databases">
        <title>Phytophthora aleatoria, a newly-described species from Pinus radiata is distinct from Phytophthora cactorum isolates based on comparative genomics.</title>
        <authorList>
            <person name="Mcdougal R."/>
            <person name="Panda P."/>
            <person name="Williams N."/>
            <person name="Studholme D.J."/>
        </authorList>
    </citation>
    <scope>NUCLEOTIDE SEQUENCE</scope>
    <source>
        <strain evidence="1">NZFS 4037</strain>
    </source>
</reference>
<gene>
    <name evidence="1" type="ORF">JG688_00018296</name>
</gene>
<protein>
    <submittedName>
        <fullName evidence="1">Uncharacterized protein</fullName>
    </submittedName>
</protein>
<dbReference type="Proteomes" id="UP000709295">
    <property type="component" value="Unassembled WGS sequence"/>
</dbReference>
<name>A0A8J5I8Z9_9STRA</name>
<feature type="non-terminal residue" evidence="1">
    <location>
        <position position="1"/>
    </location>
</feature>
<proteinExistence type="predicted"/>
<sequence length="140" mass="15427">ISIEASPGRALARRIYPVLFPRSRGRRPRRHRIARVLCIEAGAKMLLHLDSREMLPVTWFVKRHGNANEVLYPEATTKWRKIRTLTLVSGSAAPTPGPNPCEAFIAYLGQVRSRLVAGGGEAACAPAEGTEENTIIIKDD</sequence>
<evidence type="ECO:0000313" key="2">
    <source>
        <dbReference type="Proteomes" id="UP000709295"/>
    </source>
</evidence>
<accession>A0A8J5I8Z9</accession>
<keyword evidence="2" id="KW-1185">Reference proteome</keyword>
<dbReference type="EMBL" id="JAENGY010003247">
    <property type="protein sequence ID" value="KAG6942135.1"/>
    <property type="molecule type" value="Genomic_DNA"/>
</dbReference>
<evidence type="ECO:0000313" key="1">
    <source>
        <dbReference type="EMBL" id="KAG6942135.1"/>
    </source>
</evidence>